<reference evidence="7 8" key="1">
    <citation type="submission" date="2016-10" db="EMBL/GenBank/DDBJ databases">
        <authorList>
            <person name="de Groot N.N."/>
        </authorList>
    </citation>
    <scope>NUCLEOTIDE SEQUENCE [LARGE SCALE GENOMIC DNA]</scope>
    <source>
        <strain evidence="7 8">DSM 2784</strain>
    </source>
</reference>
<dbReference type="GO" id="GO:0006189">
    <property type="term" value="P:'de novo' IMP biosynthetic process"/>
    <property type="evidence" value="ECO:0007669"/>
    <property type="project" value="UniProtKB-UniRule"/>
</dbReference>
<gene>
    <name evidence="3" type="primary">purE</name>
    <name evidence="7" type="ORF">SAMN03080599_01387</name>
</gene>
<comment type="function">
    <text evidence="3 4">Catalyzes the conversion of N5-carboxyaminoimidazole ribonucleotide (N5-CAIR) to 4-carboxy-5-aminoimidazole ribonucleotide (CAIR).</text>
</comment>
<name>A0A1G5RXC2_9FIRM</name>
<evidence type="ECO:0000259" key="6">
    <source>
        <dbReference type="SMART" id="SM01001"/>
    </source>
</evidence>
<dbReference type="RefSeq" id="WP_092590169.1">
    <property type="nucleotide sequence ID" value="NZ_FMWL01000005.1"/>
</dbReference>
<keyword evidence="8" id="KW-1185">Reference proteome</keyword>
<evidence type="ECO:0000313" key="7">
    <source>
        <dbReference type="EMBL" id="SCZ78693.1"/>
    </source>
</evidence>
<dbReference type="InterPro" id="IPR024694">
    <property type="entry name" value="PurE_prokaryotes"/>
</dbReference>
<accession>A0A1G5RXC2</accession>
<dbReference type="UniPathway" id="UPA00074">
    <property type="reaction ID" value="UER00943"/>
</dbReference>
<proteinExistence type="inferred from homology"/>
<keyword evidence="1 3" id="KW-0658">Purine biosynthesis</keyword>
<dbReference type="PANTHER" id="PTHR23046:SF2">
    <property type="entry name" value="PHOSPHORIBOSYLAMINOIMIDAZOLE CARBOXYLASE"/>
    <property type="match status" value="1"/>
</dbReference>
<dbReference type="EMBL" id="FMWL01000005">
    <property type="protein sequence ID" value="SCZ78693.1"/>
    <property type="molecule type" value="Genomic_DNA"/>
</dbReference>
<dbReference type="InterPro" id="IPR033747">
    <property type="entry name" value="PurE_ClassI"/>
</dbReference>
<dbReference type="SMART" id="SM01001">
    <property type="entry name" value="AIRC"/>
    <property type="match status" value="1"/>
</dbReference>
<dbReference type="PANTHER" id="PTHR23046">
    <property type="entry name" value="PHOSPHORIBOSYLAMINOIMIDAZOLE CARBOXYLASE CATALYTIC SUBUNIT"/>
    <property type="match status" value="1"/>
</dbReference>
<dbReference type="SUPFAM" id="SSF52255">
    <property type="entry name" value="N5-CAIR mutase (phosphoribosylaminoimidazole carboxylase, PurE)"/>
    <property type="match status" value="1"/>
</dbReference>
<evidence type="ECO:0000256" key="4">
    <source>
        <dbReference type="PIRNR" id="PIRNR001338"/>
    </source>
</evidence>
<dbReference type="Pfam" id="PF00731">
    <property type="entry name" value="AIRC"/>
    <property type="match status" value="1"/>
</dbReference>
<dbReference type="STRING" id="1120920.SAMN03080599_01387"/>
<feature type="binding site" evidence="3 5">
    <location>
        <position position="9"/>
    </location>
    <ligand>
        <name>substrate</name>
    </ligand>
</feature>
<comment type="similarity">
    <text evidence="3">Belongs to the AIR carboxylase family. Class I subfamily.</text>
</comment>
<dbReference type="HAMAP" id="MF_01929">
    <property type="entry name" value="PurE_classI"/>
    <property type="match status" value="1"/>
</dbReference>
<dbReference type="PIRSF" id="PIRSF001338">
    <property type="entry name" value="AIR_carboxylase"/>
    <property type="match status" value="1"/>
</dbReference>
<evidence type="ECO:0000313" key="8">
    <source>
        <dbReference type="Proteomes" id="UP000199208"/>
    </source>
</evidence>
<dbReference type="OrthoDB" id="9791908at2"/>
<evidence type="ECO:0000256" key="1">
    <source>
        <dbReference type="ARBA" id="ARBA00022755"/>
    </source>
</evidence>
<evidence type="ECO:0000256" key="3">
    <source>
        <dbReference type="HAMAP-Rule" id="MF_01929"/>
    </source>
</evidence>
<keyword evidence="2 3" id="KW-0413">Isomerase</keyword>
<dbReference type="AlphaFoldDB" id="A0A1G5RXC2"/>
<feature type="domain" description="PurE" evidence="6">
    <location>
        <begin position="1"/>
        <end position="150"/>
    </location>
</feature>
<dbReference type="GO" id="GO:0034023">
    <property type="term" value="F:5-(carboxyamino)imidazole ribonucleotide mutase activity"/>
    <property type="evidence" value="ECO:0007669"/>
    <property type="project" value="UniProtKB-UniRule"/>
</dbReference>
<dbReference type="EC" id="5.4.99.18" evidence="3 4"/>
<sequence>MKVAIIMGSKSDLEVVSKAAEALEQFGIEAEMRVMSAHRTPNEVMSFVAKAEENGFEAVIAAAGKAAHLPGVIAAFTVLPVIGLPIKSSFMDGFDSLLSIVQMPSGIPVATVAVNGGDNAGILAAQILSVKYPEVRERLKAFREKMRQDVVAADASIQNLRK</sequence>
<dbReference type="InterPro" id="IPR000031">
    <property type="entry name" value="PurE_dom"/>
</dbReference>
<dbReference type="NCBIfam" id="TIGR01162">
    <property type="entry name" value="purE"/>
    <property type="match status" value="1"/>
</dbReference>
<dbReference type="Proteomes" id="UP000199208">
    <property type="component" value="Unassembled WGS sequence"/>
</dbReference>
<organism evidence="7 8">
    <name type="scientific">Acidaminobacter hydrogenoformans DSM 2784</name>
    <dbReference type="NCBI Taxonomy" id="1120920"/>
    <lineage>
        <taxon>Bacteria</taxon>
        <taxon>Bacillati</taxon>
        <taxon>Bacillota</taxon>
        <taxon>Clostridia</taxon>
        <taxon>Peptostreptococcales</taxon>
        <taxon>Acidaminobacteraceae</taxon>
        <taxon>Acidaminobacter</taxon>
    </lineage>
</organism>
<protein>
    <recommendedName>
        <fullName evidence="3 4">N5-carboxyaminoimidazole ribonucleotide mutase</fullName>
        <shortName evidence="3 4">N5-CAIR mutase</shortName>
        <ecNumber evidence="3 4">5.4.99.18</ecNumber>
    </recommendedName>
    <alternativeName>
        <fullName evidence="3">5-(carboxyamino)imidazole ribonucleotide mutase</fullName>
    </alternativeName>
</protein>
<feature type="binding site" evidence="3 5">
    <location>
        <position position="39"/>
    </location>
    <ligand>
        <name>substrate</name>
    </ligand>
</feature>
<feature type="binding site" evidence="3 5">
    <location>
        <position position="12"/>
    </location>
    <ligand>
        <name>substrate</name>
    </ligand>
</feature>
<dbReference type="Gene3D" id="3.40.50.1970">
    <property type="match status" value="1"/>
</dbReference>
<comment type="catalytic activity">
    <reaction evidence="3 4">
        <text>5-carboxyamino-1-(5-phospho-D-ribosyl)imidazole + H(+) = 5-amino-1-(5-phospho-D-ribosyl)imidazole-4-carboxylate</text>
        <dbReference type="Rhea" id="RHEA:13193"/>
        <dbReference type="ChEBI" id="CHEBI:15378"/>
        <dbReference type="ChEBI" id="CHEBI:58730"/>
        <dbReference type="ChEBI" id="CHEBI:77657"/>
        <dbReference type="EC" id="5.4.99.18"/>
    </reaction>
</comment>
<evidence type="ECO:0000256" key="2">
    <source>
        <dbReference type="ARBA" id="ARBA00023235"/>
    </source>
</evidence>
<evidence type="ECO:0000256" key="5">
    <source>
        <dbReference type="PIRSR" id="PIRSR001338-1"/>
    </source>
</evidence>
<comment type="pathway">
    <text evidence="3 4">Purine metabolism; IMP biosynthesis via de novo pathway; 5-amino-1-(5-phospho-D-ribosyl)imidazole-4-carboxylate from 5-amino-1-(5-phospho-D-ribosyl)imidazole (N5-CAIR route): step 2/2.</text>
</comment>